<dbReference type="OrthoDB" id="8246963at2"/>
<dbReference type="Proteomes" id="UP000002526">
    <property type="component" value="Chromosome"/>
</dbReference>
<dbReference type="KEGG" id="bja:bsr1590"/>
<keyword evidence="2" id="KW-1185">Reference proteome</keyword>
<evidence type="ECO:0000313" key="1">
    <source>
        <dbReference type="EMBL" id="BAC46855.1"/>
    </source>
</evidence>
<dbReference type="EnsemblBacteria" id="BAC46855">
    <property type="protein sequence ID" value="BAC46855"/>
    <property type="gene ID" value="BAC46855"/>
</dbReference>
<dbReference type="HOGENOM" id="CLU_2448771_0_0_5"/>
<protein>
    <submittedName>
        <fullName evidence="1">Bsr1590 protein</fullName>
    </submittedName>
</protein>
<evidence type="ECO:0000313" key="2">
    <source>
        <dbReference type="Proteomes" id="UP000002526"/>
    </source>
</evidence>
<sequence length="89" mass="9861">MALSCRLTPDGDLIPEFSFERGRTSSNGALILPIDQLIRATLTPQNLHMDEATIVSLTTMLQRLEASVNVVRDALARCTDRAKDQSFEN</sequence>
<dbReference type="eggNOG" id="ENOG502ZZ5I">
    <property type="taxonomic scope" value="Bacteria"/>
</dbReference>
<proteinExistence type="predicted"/>
<organism evidence="1 2">
    <name type="scientific">Bradyrhizobium diazoefficiens (strain JCM 10833 / BCRC 13528 / IAM 13628 / NBRC 14792 / USDA 110)</name>
    <dbReference type="NCBI Taxonomy" id="224911"/>
    <lineage>
        <taxon>Bacteria</taxon>
        <taxon>Pseudomonadati</taxon>
        <taxon>Pseudomonadota</taxon>
        <taxon>Alphaproteobacteria</taxon>
        <taxon>Hyphomicrobiales</taxon>
        <taxon>Nitrobacteraceae</taxon>
        <taxon>Bradyrhizobium</taxon>
    </lineage>
</organism>
<name>Q89U29_BRADU</name>
<dbReference type="InParanoid" id="Q89U29"/>
<gene>
    <name evidence="1" type="ordered locus">bsr1590</name>
</gene>
<dbReference type="AlphaFoldDB" id="Q89U29"/>
<reference evidence="2" key="1">
    <citation type="journal article" date="2002" name="DNA Res.">
        <title>Complete genomic sequence of nitrogen-fixing symbiotic bacterium Bradyrhizobium japonicum USDA110.</title>
        <authorList>
            <person name="Kaneko T."/>
            <person name="Nakamura Y."/>
            <person name="Sato S."/>
            <person name="Minamisawa K."/>
            <person name="Uchiumi T."/>
            <person name="Sasamoto S."/>
            <person name="Watanabe A."/>
            <person name="Idesawa K."/>
            <person name="Iriguchi M."/>
            <person name="Kawashima K."/>
            <person name="Kohara M."/>
            <person name="Matsumoto M."/>
            <person name="Shimpo S."/>
            <person name="Tsuruoka H."/>
            <person name="Wada T."/>
            <person name="Yamada M."/>
            <person name="Tabata S."/>
        </authorList>
    </citation>
    <scope>NUCLEOTIDE SEQUENCE [LARGE SCALE GENOMIC DNA]</scope>
    <source>
        <strain evidence="2">JCM 10833 / BCRC 13528 / IAM 13628 / NBRC 14792 / USDA 110</strain>
    </source>
</reference>
<accession>Q89U29</accession>
<dbReference type="EMBL" id="BA000040">
    <property type="protein sequence ID" value="BAC46855.1"/>
    <property type="molecule type" value="Genomic_DNA"/>
</dbReference>